<protein>
    <recommendedName>
        <fullName evidence="2">Importin-7/11-like TPR repeats domain-containing protein</fullName>
    </recommendedName>
</protein>
<dbReference type="Proteomes" id="UP000837857">
    <property type="component" value="Chromosome 19"/>
</dbReference>
<dbReference type="PANTHER" id="PTHR10997">
    <property type="entry name" value="IMPORTIN-7, 8, 11"/>
    <property type="match status" value="1"/>
</dbReference>
<feature type="domain" description="Importin-7/11-like TPR repeats" evidence="2">
    <location>
        <begin position="231"/>
        <end position="597"/>
    </location>
</feature>
<dbReference type="EMBL" id="OW152831">
    <property type="protein sequence ID" value="CAH2049109.1"/>
    <property type="molecule type" value="Genomic_DNA"/>
</dbReference>
<dbReference type="InterPro" id="IPR058669">
    <property type="entry name" value="TPR_IPO7/11-like"/>
</dbReference>
<dbReference type="SUPFAM" id="SSF48371">
    <property type="entry name" value="ARM repeat"/>
    <property type="match status" value="1"/>
</dbReference>
<evidence type="ECO:0000313" key="4">
    <source>
        <dbReference type="Proteomes" id="UP000837857"/>
    </source>
</evidence>
<evidence type="ECO:0000259" key="2">
    <source>
        <dbReference type="Pfam" id="PF25758"/>
    </source>
</evidence>
<dbReference type="InterPro" id="IPR011989">
    <property type="entry name" value="ARM-like"/>
</dbReference>
<dbReference type="PANTHER" id="PTHR10997:SF7">
    <property type="entry name" value="IMPORTIN-11"/>
    <property type="match status" value="1"/>
</dbReference>
<proteinExistence type="predicted"/>
<accession>A0ABN8I9R8</accession>
<evidence type="ECO:0000313" key="3">
    <source>
        <dbReference type="EMBL" id="CAH2049109.1"/>
    </source>
</evidence>
<sequence length="600" mass="66183">MAPTPFPPQPCTEAVFMELFQLYRDTLVPELVQMLASVQRSQISPDDLPAILKKDAVYNAVGLAAFDLYDDVDFDEWFTNVLSQELKIKDNNYRIIRRRVCQLIGQWSGVRASQALRPAMYAALIEPLTRSGEDPAVKLAAAEALRSTIDDFSFDVEVFAPFAPHALAALYDLLVESEECDTKMHVLHVVSYVTERCGARVARGGGAGPLFAYLPQLWHHAAHHHMLRAAALAAVVHLVKALGECAPNMRPWILSVVNESTKLSEPAHVYLLEDALELWLAILETSQTADQATLQLADNLYPILEQSTEHLRIVVYIMQAYTLLCPEEFLLGAGGRCMALLDELLADMRTEGVIAALKMAELCVGVALPERNALLGVRVVWPMLVRVVRCLLEGDDLPMVLSVQLCLLSRVILLSSDLFYKAVQEAAAGLAEYDSDPAKVLARVLHVWTEKMNLVTQVERWKVVGLGLAALLTTQNATVLQRFPAILLNLCEVLNDIMKTEENGTYVDGLVAPPGSRPASPLEGRGGAARWAGAGGEDTPHEARRRRLAAAHPAHAVDLRLVTHHQLETLKGQVGAETFDRLLQSTDPDTLQQLREYIPL</sequence>
<evidence type="ECO:0000256" key="1">
    <source>
        <dbReference type="SAM" id="MobiDB-lite"/>
    </source>
</evidence>
<dbReference type="Gene3D" id="1.25.10.10">
    <property type="entry name" value="Leucine-rich Repeat Variant"/>
    <property type="match status" value="1"/>
</dbReference>
<reference evidence="3" key="1">
    <citation type="submission" date="2022-03" db="EMBL/GenBank/DDBJ databases">
        <authorList>
            <person name="Martin H S."/>
        </authorList>
    </citation>
    <scope>NUCLEOTIDE SEQUENCE</scope>
</reference>
<name>A0ABN8I9R8_9NEOP</name>
<gene>
    <name evidence="3" type="ORF">IPOD504_LOCUS6608</name>
</gene>
<organism evidence="3 4">
    <name type="scientific">Iphiclides podalirius</name>
    <name type="common">scarce swallowtail</name>
    <dbReference type="NCBI Taxonomy" id="110791"/>
    <lineage>
        <taxon>Eukaryota</taxon>
        <taxon>Metazoa</taxon>
        <taxon>Ecdysozoa</taxon>
        <taxon>Arthropoda</taxon>
        <taxon>Hexapoda</taxon>
        <taxon>Insecta</taxon>
        <taxon>Pterygota</taxon>
        <taxon>Neoptera</taxon>
        <taxon>Endopterygota</taxon>
        <taxon>Lepidoptera</taxon>
        <taxon>Glossata</taxon>
        <taxon>Ditrysia</taxon>
        <taxon>Papilionoidea</taxon>
        <taxon>Papilionidae</taxon>
        <taxon>Papilioninae</taxon>
        <taxon>Iphiclides</taxon>
    </lineage>
</organism>
<dbReference type="Pfam" id="PF25758">
    <property type="entry name" value="TPR_IPO11"/>
    <property type="match status" value="1"/>
</dbReference>
<feature type="region of interest" description="Disordered" evidence="1">
    <location>
        <begin position="517"/>
        <end position="541"/>
    </location>
</feature>
<keyword evidence="4" id="KW-1185">Reference proteome</keyword>
<feature type="non-terminal residue" evidence="3">
    <location>
        <position position="600"/>
    </location>
</feature>
<dbReference type="InterPro" id="IPR016024">
    <property type="entry name" value="ARM-type_fold"/>
</dbReference>